<dbReference type="InterPro" id="IPR016095">
    <property type="entry name" value="Ribosomal_uL1_3-a/b-sand"/>
</dbReference>
<dbReference type="InterPro" id="IPR028364">
    <property type="entry name" value="Ribosomal_uL1/biogenesis"/>
</dbReference>
<evidence type="ECO:0000256" key="3">
    <source>
        <dbReference type="ARBA" id="ARBA00023274"/>
    </source>
</evidence>
<dbReference type="GO" id="GO:1990904">
    <property type="term" value="C:ribonucleoprotein complex"/>
    <property type="evidence" value="ECO:0007669"/>
    <property type="project" value="UniProtKB-KW"/>
</dbReference>
<protein>
    <submittedName>
        <fullName evidence="4">Ribosomal protein L1</fullName>
    </submittedName>
</protein>
<dbReference type="GO" id="GO:0005840">
    <property type="term" value="C:ribosome"/>
    <property type="evidence" value="ECO:0007669"/>
    <property type="project" value="UniProtKB-KW"/>
</dbReference>
<dbReference type="Gene3D" id="3.30.190.20">
    <property type="match status" value="1"/>
</dbReference>
<sequence length="206" mass="22602">MVLDCLKEVDSFNSKNIRSVSLCVNLSNRADVSSYNRGLSSQIQLDNLISQDVSFLCFAENPIVVDQKVKLVQGGDDLVNEIRSGKVQVDGFEYCLATPGMMKSVMKIGSILGPYGLMPNKRLGTISQDLSTAVQNIFAGYTVLRCTKSRQVYVHLCYDIKNLNDLGSDVCKVLGRIQDGSYSKTRFSPISSAFLSIHGGPSFQII</sequence>
<keyword evidence="3" id="KW-0687">Ribonucleoprotein</keyword>
<dbReference type="PANTHER" id="PTHR36427:SF3">
    <property type="entry name" value="LARGE RIBOSOMAL SUBUNIT PROTEIN UL1M"/>
    <property type="match status" value="1"/>
</dbReference>
<dbReference type="EMBL" id="LC369600">
    <property type="protein sequence ID" value="BBD14116.1"/>
    <property type="molecule type" value="Genomic_DNA"/>
</dbReference>
<dbReference type="InterPro" id="IPR023674">
    <property type="entry name" value="Ribosomal_uL1-like"/>
</dbReference>
<dbReference type="PANTHER" id="PTHR36427">
    <property type="entry name" value="54S RIBOSOMAL PROTEIN L1, MITOCHONDRIAL"/>
    <property type="match status" value="1"/>
</dbReference>
<accession>A0A348AYP8</accession>
<organism evidence="4">
    <name type="scientific">Ophirina amphinema</name>
    <dbReference type="NCBI Taxonomy" id="2108040"/>
    <lineage>
        <taxon>Eukaryota</taxon>
        <taxon>Discoba</taxon>
        <taxon>Jakobida</taxon>
        <taxon>Ophirinina</taxon>
        <taxon>Ophirinidae</taxon>
        <taxon>Ophirina</taxon>
    </lineage>
</organism>
<dbReference type="Pfam" id="PF00687">
    <property type="entry name" value="Ribosomal_L1"/>
    <property type="match status" value="1"/>
</dbReference>
<gene>
    <name evidence="4" type="primary">rpl1</name>
</gene>
<dbReference type="SUPFAM" id="SSF56808">
    <property type="entry name" value="Ribosomal protein L1"/>
    <property type="match status" value="1"/>
</dbReference>
<dbReference type="AlphaFoldDB" id="A0A348AYP8"/>
<name>A0A348AYP8_9EUKA</name>
<reference evidence="4" key="1">
    <citation type="journal article" date="2018" name="Sci. Rep.">
        <title>Ophirina amphinema n. gen., n. sp., a New Deeply Branching Discobid with Phylogenetic Affinity to Jakobids.</title>
        <authorList>
            <person name="Yabuki A."/>
            <person name="Gyaltshen Y."/>
            <person name="Heiss A.A."/>
            <person name="Fujikura K."/>
            <person name="Kim E."/>
        </authorList>
    </citation>
    <scope>NUCLEOTIDE SEQUENCE</scope>
    <source>
        <strain evidence="4">JB</strain>
    </source>
</reference>
<keyword evidence="2 4" id="KW-0689">Ribosomal protein</keyword>
<evidence type="ECO:0000313" key="4">
    <source>
        <dbReference type="EMBL" id="BBD14116.1"/>
    </source>
</evidence>
<comment type="similarity">
    <text evidence="1">Belongs to the universal ribosomal protein uL1 family.</text>
</comment>
<dbReference type="Gene3D" id="3.40.50.790">
    <property type="match status" value="1"/>
</dbReference>
<geneLocation type="mitochondrion" evidence="4"/>
<keyword evidence="4" id="KW-0496">Mitochondrion</keyword>
<evidence type="ECO:0000256" key="1">
    <source>
        <dbReference type="ARBA" id="ARBA00010531"/>
    </source>
</evidence>
<proteinExistence type="inferred from homology"/>
<evidence type="ECO:0000256" key="2">
    <source>
        <dbReference type="ARBA" id="ARBA00022980"/>
    </source>
</evidence>